<protein>
    <recommendedName>
        <fullName evidence="3">Integral membrane protein</fullName>
    </recommendedName>
</protein>
<dbReference type="PANTHER" id="PTHR42305">
    <property type="entry name" value="MEMBRANE PROTEIN RV1733C-RELATED"/>
    <property type="match status" value="1"/>
</dbReference>
<organism evidence="1 2">
    <name type="scientific">Streptomyces plumbiresistens</name>
    <dbReference type="NCBI Taxonomy" id="511811"/>
    <lineage>
        <taxon>Bacteria</taxon>
        <taxon>Bacillati</taxon>
        <taxon>Actinomycetota</taxon>
        <taxon>Actinomycetes</taxon>
        <taxon>Kitasatosporales</taxon>
        <taxon>Streptomycetaceae</taxon>
        <taxon>Streptomyces</taxon>
    </lineage>
</organism>
<name>A0ABP7S9J1_9ACTN</name>
<dbReference type="EMBL" id="BAAAZX010000017">
    <property type="protein sequence ID" value="GAA4008717.1"/>
    <property type="molecule type" value="Genomic_DNA"/>
</dbReference>
<evidence type="ECO:0008006" key="3">
    <source>
        <dbReference type="Google" id="ProtNLM"/>
    </source>
</evidence>
<comment type="caution">
    <text evidence="1">The sequence shown here is derived from an EMBL/GenBank/DDBJ whole genome shotgun (WGS) entry which is preliminary data.</text>
</comment>
<evidence type="ECO:0000313" key="2">
    <source>
        <dbReference type="Proteomes" id="UP001500456"/>
    </source>
</evidence>
<dbReference type="RefSeq" id="WP_266450911.1">
    <property type="nucleotide sequence ID" value="NZ_BAAAZX010000017.1"/>
</dbReference>
<sequence length="193" mass="21209">MAASRCARVRLWRWRRSPLRRRSDVIEAWVVLAGWLFALVGGLLVGQVTADAVERSAERQRAESREVAAVLVEDADDQAPARVGSDYRVRATVRWTAPDGSTRTDEARVPAKTRAGTTVAVWTDRNGKITDKPLDQGEIRLHAVSGGVLAALSAGGAVLGTVWVARLGLERGRMAQWAAEWERIDTRRGWKTG</sequence>
<proteinExistence type="predicted"/>
<dbReference type="Proteomes" id="UP001500456">
    <property type="component" value="Unassembled WGS sequence"/>
</dbReference>
<gene>
    <name evidence="1" type="ORF">GCM10022232_56680</name>
</gene>
<evidence type="ECO:0000313" key="1">
    <source>
        <dbReference type="EMBL" id="GAA4008717.1"/>
    </source>
</evidence>
<dbReference type="InterPro" id="IPR039708">
    <property type="entry name" value="MT1774/Rv1733c-like"/>
</dbReference>
<accession>A0ABP7S9J1</accession>
<reference evidence="2" key="1">
    <citation type="journal article" date="2019" name="Int. J. Syst. Evol. Microbiol.">
        <title>The Global Catalogue of Microorganisms (GCM) 10K type strain sequencing project: providing services to taxonomists for standard genome sequencing and annotation.</title>
        <authorList>
            <consortium name="The Broad Institute Genomics Platform"/>
            <consortium name="The Broad Institute Genome Sequencing Center for Infectious Disease"/>
            <person name="Wu L."/>
            <person name="Ma J."/>
        </authorList>
    </citation>
    <scope>NUCLEOTIDE SEQUENCE [LARGE SCALE GENOMIC DNA]</scope>
    <source>
        <strain evidence="2">JCM 16924</strain>
    </source>
</reference>
<keyword evidence="2" id="KW-1185">Reference proteome</keyword>
<dbReference type="PANTHER" id="PTHR42305:SF1">
    <property type="entry name" value="MEMBRANE PROTEIN RV1733C-RELATED"/>
    <property type="match status" value="1"/>
</dbReference>